<evidence type="ECO:0000313" key="3">
    <source>
        <dbReference type="EMBL" id="MBV4396600.1"/>
    </source>
</evidence>
<name>A0ABS6NM33_9BURK</name>
<dbReference type="SMART" id="SM00903">
    <property type="entry name" value="Flavin_Reduct"/>
    <property type="match status" value="1"/>
</dbReference>
<evidence type="ECO:0000259" key="2">
    <source>
        <dbReference type="SMART" id="SM00903"/>
    </source>
</evidence>
<feature type="domain" description="Flavin reductase like" evidence="2">
    <location>
        <begin position="33"/>
        <end position="181"/>
    </location>
</feature>
<accession>A0ABS6NM33</accession>
<sequence>MQLRDINQVLDWQPNALLADLPLVGEEEHRAGMRHFAAATSIITTVHEQECVGLTATAICSVTADPPRLVAFVNKNVYAAEYIMATGLLCVNTLAGHQSELACIFAGMRKEIPGPERFKHAEWETLVTGAPVLKGAKSNFDCRVIKVFDESTHFAFLCEVLATRSNETGGALLYMGGKFYTLQET</sequence>
<protein>
    <submittedName>
        <fullName evidence="3">Flavin reductase</fullName>
    </submittedName>
</protein>
<dbReference type="PANTHER" id="PTHR30466">
    <property type="entry name" value="FLAVIN REDUCTASE"/>
    <property type="match status" value="1"/>
</dbReference>
<evidence type="ECO:0000313" key="4">
    <source>
        <dbReference type="Proteomes" id="UP000722165"/>
    </source>
</evidence>
<dbReference type="InterPro" id="IPR050268">
    <property type="entry name" value="NADH-dep_flavin_reductase"/>
</dbReference>
<comment type="caution">
    <text evidence="3">The sequence shown here is derived from an EMBL/GenBank/DDBJ whole genome shotgun (WGS) entry which is preliminary data.</text>
</comment>
<evidence type="ECO:0000256" key="1">
    <source>
        <dbReference type="ARBA" id="ARBA00023002"/>
    </source>
</evidence>
<dbReference type="Proteomes" id="UP000722165">
    <property type="component" value="Unassembled WGS sequence"/>
</dbReference>
<dbReference type="EMBL" id="JAHSPR010000003">
    <property type="protein sequence ID" value="MBV4396600.1"/>
    <property type="molecule type" value="Genomic_DNA"/>
</dbReference>
<dbReference type="InterPro" id="IPR002563">
    <property type="entry name" value="Flavin_Rdtase-like_dom"/>
</dbReference>
<keyword evidence="1" id="KW-0560">Oxidoreductase</keyword>
<gene>
    <name evidence="3" type="ORF">KU392_04910</name>
</gene>
<dbReference type="PANTHER" id="PTHR30466:SF1">
    <property type="entry name" value="FMN REDUCTASE (NADH) RUTF"/>
    <property type="match status" value="1"/>
</dbReference>
<organism evidence="3 4">
    <name type="scientific">Advenella alkanexedens</name>
    <dbReference type="NCBI Taxonomy" id="1481665"/>
    <lineage>
        <taxon>Bacteria</taxon>
        <taxon>Pseudomonadati</taxon>
        <taxon>Pseudomonadota</taxon>
        <taxon>Betaproteobacteria</taxon>
        <taxon>Burkholderiales</taxon>
        <taxon>Alcaligenaceae</taxon>
    </lineage>
</organism>
<keyword evidence="4" id="KW-1185">Reference proteome</keyword>
<proteinExistence type="predicted"/>
<dbReference type="RefSeq" id="WP_217734740.1">
    <property type="nucleotide sequence ID" value="NZ_JAHSPR010000003.1"/>
</dbReference>
<dbReference type="Pfam" id="PF01613">
    <property type="entry name" value="Flavin_Reduct"/>
    <property type="match status" value="1"/>
</dbReference>
<reference evidence="3 4" key="1">
    <citation type="submission" date="2021-06" db="EMBL/GenBank/DDBJ databases">
        <authorList>
            <person name="Lu T."/>
            <person name="Wang Q."/>
            <person name="Han X."/>
        </authorList>
    </citation>
    <scope>NUCLEOTIDE SEQUENCE [LARGE SCALE GENOMIC DNA]</scope>
    <source>
        <strain evidence="3 4">LAM0050</strain>
    </source>
</reference>